<dbReference type="PROSITE" id="PS50011">
    <property type="entry name" value="PROTEIN_KINASE_DOM"/>
    <property type="match status" value="1"/>
</dbReference>
<dbReference type="OrthoDB" id="248923at2759"/>
<evidence type="ECO:0000313" key="13">
    <source>
        <dbReference type="Proteomes" id="UP001140011"/>
    </source>
</evidence>
<reference evidence="12" key="1">
    <citation type="submission" date="2022-07" db="EMBL/GenBank/DDBJ databases">
        <title>Phylogenomic reconstructions and comparative analyses of Kickxellomycotina fungi.</title>
        <authorList>
            <person name="Reynolds N.K."/>
            <person name="Stajich J.E."/>
            <person name="Barry K."/>
            <person name="Grigoriev I.V."/>
            <person name="Crous P."/>
            <person name="Smith M.E."/>
        </authorList>
    </citation>
    <scope>NUCLEOTIDE SEQUENCE</scope>
    <source>
        <strain evidence="12">BCRC 34297</strain>
    </source>
</reference>
<dbReference type="InterPro" id="IPR011009">
    <property type="entry name" value="Kinase-like_dom_sf"/>
</dbReference>
<feature type="domain" description="Protein kinase" evidence="11">
    <location>
        <begin position="41"/>
        <end position="363"/>
    </location>
</feature>
<dbReference type="PANTHER" id="PTHR45998">
    <property type="entry name" value="SERINE/THREONINE-PROTEIN KINASE 16"/>
    <property type="match status" value="1"/>
</dbReference>
<evidence type="ECO:0000313" key="12">
    <source>
        <dbReference type="EMBL" id="KAJ2754159.1"/>
    </source>
</evidence>
<keyword evidence="4 9" id="KW-0547">Nucleotide-binding</keyword>
<gene>
    <name evidence="12" type="primary">ENV7</name>
    <name evidence="12" type="ORF">GGI19_002609</name>
</gene>
<protein>
    <recommendedName>
        <fullName evidence="1">non-specific serine/threonine protein kinase</fullName>
        <ecNumber evidence="1">2.7.11.1</ecNumber>
    </recommendedName>
</protein>
<dbReference type="SMART" id="SM00220">
    <property type="entry name" value="S_TKc"/>
    <property type="match status" value="1"/>
</dbReference>
<organism evidence="12 13">
    <name type="scientific">Coemansia pectinata</name>
    <dbReference type="NCBI Taxonomy" id="1052879"/>
    <lineage>
        <taxon>Eukaryota</taxon>
        <taxon>Fungi</taxon>
        <taxon>Fungi incertae sedis</taxon>
        <taxon>Zoopagomycota</taxon>
        <taxon>Kickxellomycotina</taxon>
        <taxon>Kickxellomycetes</taxon>
        <taxon>Kickxellales</taxon>
        <taxon>Kickxellaceae</taxon>
        <taxon>Coemansia</taxon>
    </lineage>
</organism>
<evidence type="ECO:0000256" key="10">
    <source>
        <dbReference type="RuleBase" id="RU000304"/>
    </source>
</evidence>
<dbReference type="GO" id="GO:0005794">
    <property type="term" value="C:Golgi apparatus"/>
    <property type="evidence" value="ECO:0007669"/>
    <property type="project" value="TreeGrafter"/>
</dbReference>
<dbReference type="InterPro" id="IPR017441">
    <property type="entry name" value="Protein_kinase_ATP_BS"/>
</dbReference>
<dbReference type="EC" id="2.7.11.1" evidence="1"/>
<keyword evidence="2 10" id="KW-0723">Serine/threonine-protein kinase</keyword>
<comment type="caution">
    <text evidence="12">The sequence shown here is derived from an EMBL/GenBank/DDBJ whole genome shotgun (WGS) entry which is preliminary data.</text>
</comment>
<accession>A0A9W8LC23</accession>
<evidence type="ECO:0000256" key="7">
    <source>
        <dbReference type="ARBA" id="ARBA00047899"/>
    </source>
</evidence>
<dbReference type="PROSITE" id="PS00108">
    <property type="entry name" value="PROTEIN_KINASE_ST"/>
    <property type="match status" value="1"/>
</dbReference>
<keyword evidence="6 9" id="KW-0067">ATP-binding</keyword>
<dbReference type="EMBL" id="JANBUH010000136">
    <property type="protein sequence ID" value="KAJ2754159.1"/>
    <property type="molecule type" value="Genomic_DNA"/>
</dbReference>
<evidence type="ECO:0000256" key="6">
    <source>
        <dbReference type="ARBA" id="ARBA00022840"/>
    </source>
</evidence>
<keyword evidence="3 12" id="KW-0808">Transferase</keyword>
<evidence type="ECO:0000256" key="8">
    <source>
        <dbReference type="ARBA" id="ARBA00048679"/>
    </source>
</evidence>
<dbReference type="PROSITE" id="PS00107">
    <property type="entry name" value="PROTEIN_KINASE_ATP"/>
    <property type="match status" value="1"/>
</dbReference>
<evidence type="ECO:0000256" key="9">
    <source>
        <dbReference type="PROSITE-ProRule" id="PRU10141"/>
    </source>
</evidence>
<evidence type="ECO:0000256" key="5">
    <source>
        <dbReference type="ARBA" id="ARBA00022777"/>
    </source>
</evidence>
<comment type="catalytic activity">
    <reaction evidence="8">
        <text>L-seryl-[protein] + ATP = O-phospho-L-seryl-[protein] + ADP + H(+)</text>
        <dbReference type="Rhea" id="RHEA:17989"/>
        <dbReference type="Rhea" id="RHEA-COMP:9863"/>
        <dbReference type="Rhea" id="RHEA-COMP:11604"/>
        <dbReference type="ChEBI" id="CHEBI:15378"/>
        <dbReference type="ChEBI" id="CHEBI:29999"/>
        <dbReference type="ChEBI" id="CHEBI:30616"/>
        <dbReference type="ChEBI" id="CHEBI:83421"/>
        <dbReference type="ChEBI" id="CHEBI:456216"/>
        <dbReference type="EC" id="2.7.11.1"/>
    </reaction>
</comment>
<dbReference type="Gene3D" id="1.10.510.10">
    <property type="entry name" value="Transferase(Phosphotransferase) domain 1"/>
    <property type="match status" value="2"/>
</dbReference>
<sequence>MFLHDLLGFLTDSLDSALGVCCTTVGTTKPSSVLSIGSRQYKIVRALGEGGFSHVLLVEDFSSGEQFAAKKIVCQHGMDTYSMAQREIDAYRRFRHPNIIPMVDVLDVPLNTERRPIVTVYMVFPVYKRGNLLDLVMHNQETGRRLEESFIVDVFRAISEAVRYLHTYSGPLYDNNQEEDYDNGLPAVRGYAPLQATDDYSPSHATPYAHRDIKLGNVMLADDGQTPVLMDFGSCLPARFTAHTRSDALRIQDDAAENCSMAYRAPELFDVQTGAEFDERTDVWSLGCLLYALAYSHTPFEDPVAGPAGTSIVLAAINRKYTFPEPDPYSPRLKQLIDFMLEPDPKRRPFIDQVVSLTDTLYP</sequence>
<evidence type="ECO:0000256" key="3">
    <source>
        <dbReference type="ARBA" id="ARBA00022679"/>
    </source>
</evidence>
<comment type="similarity">
    <text evidence="10">Belongs to the protein kinase superfamily.</text>
</comment>
<name>A0A9W8LC23_9FUNG</name>
<dbReference type="AlphaFoldDB" id="A0A9W8LC23"/>
<keyword evidence="13" id="KW-1185">Reference proteome</keyword>
<dbReference type="InterPro" id="IPR052239">
    <property type="entry name" value="Ser/Thr-specific_kinases"/>
</dbReference>
<dbReference type="GO" id="GO:0005524">
    <property type="term" value="F:ATP binding"/>
    <property type="evidence" value="ECO:0007669"/>
    <property type="project" value="UniProtKB-UniRule"/>
</dbReference>
<dbReference type="GO" id="GO:0004674">
    <property type="term" value="F:protein serine/threonine kinase activity"/>
    <property type="evidence" value="ECO:0007669"/>
    <property type="project" value="UniProtKB-KW"/>
</dbReference>
<proteinExistence type="inferred from homology"/>
<dbReference type="Proteomes" id="UP001140011">
    <property type="component" value="Unassembled WGS sequence"/>
</dbReference>
<dbReference type="InterPro" id="IPR008271">
    <property type="entry name" value="Ser/Thr_kinase_AS"/>
</dbReference>
<dbReference type="SUPFAM" id="SSF56112">
    <property type="entry name" value="Protein kinase-like (PK-like)"/>
    <property type="match status" value="1"/>
</dbReference>
<feature type="binding site" evidence="9">
    <location>
        <position position="71"/>
    </location>
    <ligand>
        <name>ATP</name>
        <dbReference type="ChEBI" id="CHEBI:30616"/>
    </ligand>
</feature>
<evidence type="ECO:0000259" key="11">
    <source>
        <dbReference type="PROSITE" id="PS50011"/>
    </source>
</evidence>
<dbReference type="Pfam" id="PF00069">
    <property type="entry name" value="Pkinase"/>
    <property type="match status" value="2"/>
</dbReference>
<evidence type="ECO:0000256" key="2">
    <source>
        <dbReference type="ARBA" id="ARBA00022527"/>
    </source>
</evidence>
<dbReference type="InterPro" id="IPR000719">
    <property type="entry name" value="Prot_kinase_dom"/>
</dbReference>
<dbReference type="PANTHER" id="PTHR45998:SF2">
    <property type="entry name" value="SERINE_THREONINE-PROTEIN KINASE 16"/>
    <property type="match status" value="1"/>
</dbReference>
<evidence type="ECO:0000256" key="4">
    <source>
        <dbReference type="ARBA" id="ARBA00022741"/>
    </source>
</evidence>
<evidence type="ECO:0000256" key="1">
    <source>
        <dbReference type="ARBA" id="ARBA00012513"/>
    </source>
</evidence>
<comment type="catalytic activity">
    <reaction evidence="7">
        <text>L-threonyl-[protein] + ATP = O-phospho-L-threonyl-[protein] + ADP + H(+)</text>
        <dbReference type="Rhea" id="RHEA:46608"/>
        <dbReference type="Rhea" id="RHEA-COMP:11060"/>
        <dbReference type="Rhea" id="RHEA-COMP:11605"/>
        <dbReference type="ChEBI" id="CHEBI:15378"/>
        <dbReference type="ChEBI" id="CHEBI:30013"/>
        <dbReference type="ChEBI" id="CHEBI:30616"/>
        <dbReference type="ChEBI" id="CHEBI:61977"/>
        <dbReference type="ChEBI" id="CHEBI:456216"/>
        <dbReference type="EC" id="2.7.11.1"/>
    </reaction>
</comment>
<keyword evidence="5 12" id="KW-0418">Kinase</keyword>